<comment type="caution">
    <text evidence="1">The sequence shown here is derived from an EMBL/GenBank/DDBJ whole genome shotgun (WGS) entry which is preliminary data.</text>
</comment>
<accession>A0ABR2JE78</accession>
<proteinExistence type="predicted"/>
<dbReference type="Proteomes" id="UP001470230">
    <property type="component" value="Unassembled WGS sequence"/>
</dbReference>
<evidence type="ECO:0008006" key="3">
    <source>
        <dbReference type="Google" id="ProtNLM"/>
    </source>
</evidence>
<name>A0ABR2JE78_9EUKA</name>
<protein>
    <recommendedName>
        <fullName evidence="3">Carrier protein</fullName>
    </recommendedName>
</protein>
<reference evidence="1 2" key="1">
    <citation type="submission" date="2024-04" db="EMBL/GenBank/DDBJ databases">
        <title>Tritrichomonas musculus Genome.</title>
        <authorList>
            <person name="Alves-Ferreira E."/>
            <person name="Grigg M."/>
            <person name="Lorenzi H."/>
            <person name="Galac M."/>
        </authorList>
    </citation>
    <scope>NUCLEOTIDE SEQUENCE [LARGE SCALE GENOMIC DNA]</scope>
    <source>
        <strain evidence="1 2">EAF2021</strain>
    </source>
</reference>
<evidence type="ECO:0000313" key="1">
    <source>
        <dbReference type="EMBL" id="KAK8876244.1"/>
    </source>
</evidence>
<dbReference type="EMBL" id="JAPFFF010000012">
    <property type="protein sequence ID" value="KAK8876244.1"/>
    <property type="molecule type" value="Genomic_DNA"/>
</dbReference>
<organism evidence="1 2">
    <name type="scientific">Tritrichomonas musculus</name>
    <dbReference type="NCBI Taxonomy" id="1915356"/>
    <lineage>
        <taxon>Eukaryota</taxon>
        <taxon>Metamonada</taxon>
        <taxon>Parabasalia</taxon>
        <taxon>Tritrichomonadida</taxon>
        <taxon>Tritrichomonadidae</taxon>
        <taxon>Tritrichomonas</taxon>
    </lineage>
</organism>
<sequence length="239" mass="26907">MTNNSVNKAALHRSFAGAMMSGLITDFVFKGIHGTPEHIQFDLLDASLAAFQGGISYISYQAAVDTLVHFSQKFREIKEDQANRSQAVVYIAGGSLAALYATSINYPIDCLREFRNYAKEKAENQKESNGFNMTLRGAEKFFTDRVFGYIGFATSMGNIIPLLPKPKNSVHKWSQTHFLIQMSHLNGILTAYPYQMIRYNVSFIPYVKNYLKNVARKMISSDLSSHLKRELCGIPFHAI</sequence>
<gene>
    <name evidence="1" type="ORF">M9Y10_006439</name>
</gene>
<evidence type="ECO:0000313" key="2">
    <source>
        <dbReference type="Proteomes" id="UP001470230"/>
    </source>
</evidence>
<keyword evidence="2" id="KW-1185">Reference proteome</keyword>